<comment type="cofactor">
    <cofactor evidence="1">
        <name>heme</name>
        <dbReference type="ChEBI" id="CHEBI:30413"/>
    </cofactor>
</comment>
<organism evidence="7 8">
    <name type="scientific">Calycina marina</name>
    <dbReference type="NCBI Taxonomy" id="1763456"/>
    <lineage>
        <taxon>Eukaryota</taxon>
        <taxon>Fungi</taxon>
        <taxon>Dikarya</taxon>
        <taxon>Ascomycota</taxon>
        <taxon>Pezizomycotina</taxon>
        <taxon>Leotiomycetes</taxon>
        <taxon>Helotiales</taxon>
        <taxon>Pezizellaceae</taxon>
        <taxon>Calycina</taxon>
    </lineage>
</organism>
<dbReference type="EMBL" id="MU254088">
    <property type="protein sequence ID" value="KAG9242306.1"/>
    <property type="molecule type" value="Genomic_DNA"/>
</dbReference>
<dbReference type="Pfam" id="PF00067">
    <property type="entry name" value="p450"/>
    <property type="match status" value="1"/>
</dbReference>
<dbReference type="GO" id="GO:0004497">
    <property type="term" value="F:monooxygenase activity"/>
    <property type="evidence" value="ECO:0007669"/>
    <property type="project" value="UniProtKB-KW"/>
</dbReference>
<dbReference type="PANTHER" id="PTHR24305:SF157">
    <property type="entry name" value="N-ACETYLTRYPTOPHAN 6-HYDROXYLASE IVOC-RELATED"/>
    <property type="match status" value="1"/>
</dbReference>
<name>A0A9P7YZ51_9HELO</name>
<dbReference type="GO" id="GO:0005506">
    <property type="term" value="F:iron ion binding"/>
    <property type="evidence" value="ECO:0007669"/>
    <property type="project" value="InterPro"/>
</dbReference>
<evidence type="ECO:0000256" key="6">
    <source>
        <dbReference type="ARBA" id="ARBA00023033"/>
    </source>
</evidence>
<dbReference type="PANTHER" id="PTHR24305">
    <property type="entry name" value="CYTOCHROME P450"/>
    <property type="match status" value="1"/>
</dbReference>
<evidence type="ECO:0000256" key="1">
    <source>
        <dbReference type="ARBA" id="ARBA00001971"/>
    </source>
</evidence>
<dbReference type="GO" id="GO:0020037">
    <property type="term" value="F:heme binding"/>
    <property type="evidence" value="ECO:0007669"/>
    <property type="project" value="InterPro"/>
</dbReference>
<comment type="caution">
    <text evidence="7">The sequence shown here is derived from an EMBL/GenBank/DDBJ whole genome shotgun (WGS) entry which is preliminary data.</text>
</comment>
<evidence type="ECO:0000313" key="7">
    <source>
        <dbReference type="EMBL" id="KAG9242306.1"/>
    </source>
</evidence>
<dbReference type="OrthoDB" id="3945418at2759"/>
<evidence type="ECO:0000256" key="2">
    <source>
        <dbReference type="ARBA" id="ARBA00010617"/>
    </source>
</evidence>
<dbReference type="InterPro" id="IPR036396">
    <property type="entry name" value="Cyt_P450_sf"/>
</dbReference>
<sequence>MFLGPLAVFPGPRLAAPTRWYETYCDCWGRGTYWVEIERMHEEYGPVVRIWEIHINDPDLNDSFKTSSRINKYYWFYKSVSSSDAAFGTYDHDLRRIRRKAQQDYFTPDAVSQFNPVLQSMTAKLVDRLKEITGSHSTANLFNAFRSLATDVVTEFSFHRCHNLLDKPDFSAAFQKTFRDFPEIGL</sequence>
<evidence type="ECO:0000256" key="5">
    <source>
        <dbReference type="ARBA" id="ARBA00023004"/>
    </source>
</evidence>
<keyword evidence="5" id="KW-0408">Iron</keyword>
<dbReference type="Proteomes" id="UP000887226">
    <property type="component" value="Unassembled WGS sequence"/>
</dbReference>
<dbReference type="SUPFAM" id="SSF48264">
    <property type="entry name" value="Cytochrome P450"/>
    <property type="match status" value="1"/>
</dbReference>
<accession>A0A9P7YZ51</accession>
<evidence type="ECO:0000313" key="8">
    <source>
        <dbReference type="Proteomes" id="UP000887226"/>
    </source>
</evidence>
<proteinExistence type="inferred from homology"/>
<dbReference type="GO" id="GO:0016705">
    <property type="term" value="F:oxidoreductase activity, acting on paired donors, with incorporation or reduction of molecular oxygen"/>
    <property type="evidence" value="ECO:0007669"/>
    <property type="project" value="InterPro"/>
</dbReference>
<keyword evidence="3" id="KW-0479">Metal-binding</keyword>
<protein>
    <submittedName>
        <fullName evidence="7">Cytochrome P450</fullName>
    </submittedName>
</protein>
<evidence type="ECO:0000256" key="4">
    <source>
        <dbReference type="ARBA" id="ARBA00023002"/>
    </source>
</evidence>
<comment type="similarity">
    <text evidence="2">Belongs to the cytochrome P450 family.</text>
</comment>
<reference evidence="7" key="1">
    <citation type="journal article" date="2021" name="IMA Fungus">
        <title>Genomic characterization of three marine fungi, including Emericellopsis atlantica sp. nov. with signatures of a generalist lifestyle and marine biomass degradation.</title>
        <authorList>
            <person name="Hagestad O.C."/>
            <person name="Hou L."/>
            <person name="Andersen J.H."/>
            <person name="Hansen E.H."/>
            <person name="Altermark B."/>
            <person name="Li C."/>
            <person name="Kuhnert E."/>
            <person name="Cox R.J."/>
            <person name="Crous P.W."/>
            <person name="Spatafora J.W."/>
            <person name="Lail K."/>
            <person name="Amirebrahimi M."/>
            <person name="Lipzen A."/>
            <person name="Pangilinan J."/>
            <person name="Andreopoulos W."/>
            <person name="Hayes R.D."/>
            <person name="Ng V."/>
            <person name="Grigoriev I.V."/>
            <person name="Jackson S.A."/>
            <person name="Sutton T.D.S."/>
            <person name="Dobson A.D.W."/>
            <person name="Rama T."/>
        </authorList>
    </citation>
    <scope>NUCLEOTIDE SEQUENCE</scope>
    <source>
        <strain evidence="7">TRa3180A</strain>
    </source>
</reference>
<keyword evidence="6" id="KW-0503">Monooxygenase</keyword>
<keyword evidence="8" id="KW-1185">Reference proteome</keyword>
<dbReference type="Gene3D" id="1.10.630.10">
    <property type="entry name" value="Cytochrome P450"/>
    <property type="match status" value="1"/>
</dbReference>
<gene>
    <name evidence="7" type="ORF">BJ878DRAFT_544393</name>
</gene>
<evidence type="ECO:0000256" key="3">
    <source>
        <dbReference type="ARBA" id="ARBA00022723"/>
    </source>
</evidence>
<keyword evidence="4" id="KW-0560">Oxidoreductase</keyword>
<dbReference type="InterPro" id="IPR050121">
    <property type="entry name" value="Cytochrome_P450_monoxygenase"/>
</dbReference>
<dbReference type="InterPro" id="IPR001128">
    <property type="entry name" value="Cyt_P450"/>
</dbReference>
<dbReference type="AlphaFoldDB" id="A0A9P7YZ51"/>